<gene>
    <name evidence="1" type="ORF">ACFFIX_19840</name>
</gene>
<dbReference type="RefSeq" id="WP_378937162.1">
    <property type="nucleotide sequence ID" value="NZ_JBHLVO010000022.1"/>
</dbReference>
<evidence type="ECO:0008006" key="3">
    <source>
        <dbReference type="Google" id="ProtNLM"/>
    </source>
</evidence>
<reference evidence="1 2" key="1">
    <citation type="submission" date="2024-09" db="EMBL/GenBank/DDBJ databases">
        <authorList>
            <person name="Sun Q."/>
            <person name="Mori K."/>
        </authorList>
    </citation>
    <scope>NUCLEOTIDE SEQUENCE [LARGE SCALE GENOMIC DNA]</scope>
    <source>
        <strain evidence="1 2">CCM 7228</strain>
    </source>
</reference>
<evidence type="ECO:0000313" key="1">
    <source>
        <dbReference type="EMBL" id="MFC0273647.1"/>
    </source>
</evidence>
<sequence length="157" mass="18772">MGKSFHVIKPRTTKSDFYYKVYVTNTYFYFIKIGSQFHNRYAYDKQLPDILEFLFWFLFKKVEQKQADLEIEYDEKISSGQVSGLLQKKHNFSINNTGIKDIVINQKGILHTGFSRQRNHFIYFNKRKNPQVHYSKTTLRSSVTDALRKLNNHFKEV</sequence>
<proteinExistence type="predicted"/>
<keyword evidence="2" id="KW-1185">Reference proteome</keyword>
<dbReference type="Proteomes" id="UP001589854">
    <property type="component" value="Unassembled WGS sequence"/>
</dbReference>
<organism evidence="1 2">
    <name type="scientific">Metabacillus herbersteinensis</name>
    <dbReference type="NCBI Taxonomy" id="283816"/>
    <lineage>
        <taxon>Bacteria</taxon>
        <taxon>Bacillati</taxon>
        <taxon>Bacillota</taxon>
        <taxon>Bacilli</taxon>
        <taxon>Bacillales</taxon>
        <taxon>Bacillaceae</taxon>
        <taxon>Metabacillus</taxon>
    </lineage>
</organism>
<accession>A0ABV6GIX1</accession>
<dbReference type="EMBL" id="JBHLVO010000022">
    <property type="protein sequence ID" value="MFC0273647.1"/>
    <property type="molecule type" value="Genomic_DNA"/>
</dbReference>
<comment type="caution">
    <text evidence="1">The sequence shown here is derived from an EMBL/GenBank/DDBJ whole genome shotgun (WGS) entry which is preliminary data.</text>
</comment>
<evidence type="ECO:0000313" key="2">
    <source>
        <dbReference type="Proteomes" id="UP001589854"/>
    </source>
</evidence>
<protein>
    <recommendedName>
        <fullName evidence="3">Homing endonuclease LAGLIDADG domain-containing protein</fullName>
    </recommendedName>
</protein>
<name>A0ABV6GIX1_9BACI</name>